<dbReference type="InterPro" id="IPR006058">
    <property type="entry name" value="2Fe2S_fd_BS"/>
</dbReference>
<keyword evidence="8 10" id="KW-0411">Iron-sulfur</keyword>
<dbReference type="InterPro" id="IPR017896">
    <property type="entry name" value="4Fe4S_Fe-S-bd"/>
</dbReference>
<keyword evidence="14" id="KW-1185">Reference proteome</keyword>
<evidence type="ECO:0000256" key="4">
    <source>
        <dbReference type="ARBA" id="ARBA00022714"/>
    </source>
</evidence>
<protein>
    <recommendedName>
        <fullName evidence="10">Fumarate reductase iron-sulfur subunit</fullName>
        <ecNumber evidence="10">1.3.5.1</ecNumber>
    </recommendedName>
</protein>
<feature type="domain" description="4Fe-4S ferredoxin-type" evidence="12">
    <location>
        <begin position="158"/>
        <end position="188"/>
    </location>
</feature>
<proteinExistence type="inferred from homology"/>
<dbReference type="InterPro" id="IPR025192">
    <property type="entry name" value="Succ_DH/fum_Rdtase_N"/>
</dbReference>
<dbReference type="InterPro" id="IPR050573">
    <property type="entry name" value="SDH/FRD_Iron-Sulfur"/>
</dbReference>
<dbReference type="PROSITE" id="PS51379">
    <property type="entry name" value="4FE4S_FER_2"/>
    <property type="match status" value="1"/>
</dbReference>
<keyword evidence="7 10" id="KW-0408">Iron</keyword>
<evidence type="ECO:0000259" key="11">
    <source>
        <dbReference type="PROSITE" id="PS51085"/>
    </source>
</evidence>
<sequence>MIQKAKQGDMRITLEVWRQAGPGAPGAFETHEITANEHMSFLEMLDVLNQELVESGREPFAFDHDCREGICGSCSLTIDGQPHGPRERTTACQLHMRTYRNGDRIKIEPWRANAFPIVKDLITDRSAFDKIQQAGGYVSVNTGAAPDAHAIPVAKEKADLAFEAAACIGCGACVAACPNASAMLFTSAKVSQLTLLPQGEPERERRVLAMVDAMDDAGFGNCSNHYECEAACPKGISVENIARMNREYARATLIER</sequence>
<dbReference type="Gene3D" id="3.10.20.30">
    <property type="match status" value="1"/>
</dbReference>
<evidence type="ECO:0000313" key="13">
    <source>
        <dbReference type="EMBL" id="QDV07361.1"/>
    </source>
</evidence>
<dbReference type="InterPro" id="IPR004489">
    <property type="entry name" value="Succ_DH/fum_Rdtase_Fe-S"/>
</dbReference>
<dbReference type="GO" id="GO:0009055">
    <property type="term" value="F:electron transfer activity"/>
    <property type="evidence" value="ECO:0007669"/>
    <property type="project" value="InterPro"/>
</dbReference>
<dbReference type="GO" id="GO:0008177">
    <property type="term" value="F:succinate dehydrogenase (quinone) activity"/>
    <property type="evidence" value="ECO:0007669"/>
    <property type="project" value="UniProtKB-EC"/>
</dbReference>
<comment type="similarity">
    <text evidence="1 10">Belongs to the succinate dehydrogenase/fumarate reductase iron-sulfur protein family.</text>
</comment>
<evidence type="ECO:0000259" key="12">
    <source>
        <dbReference type="PROSITE" id="PS51379"/>
    </source>
</evidence>
<dbReference type="GO" id="GO:0006099">
    <property type="term" value="P:tricarboxylic acid cycle"/>
    <property type="evidence" value="ECO:0007669"/>
    <property type="project" value="UniProtKB-KW"/>
</dbReference>
<evidence type="ECO:0000256" key="1">
    <source>
        <dbReference type="ARBA" id="ARBA00009433"/>
    </source>
</evidence>
<dbReference type="PROSITE" id="PS00198">
    <property type="entry name" value="4FE4S_FER_1"/>
    <property type="match status" value="1"/>
</dbReference>
<dbReference type="InterPro" id="IPR001041">
    <property type="entry name" value="2Fe-2S_ferredoxin-type"/>
</dbReference>
<dbReference type="GO" id="GO:0051539">
    <property type="term" value="F:4 iron, 4 sulfur cluster binding"/>
    <property type="evidence" value="ECO:0007669"/>
    <property type="project" value="UniProtKB-KW"/>
</dbReference>
<dbReference type="SUPFAM" id="SSF46548">
    <property type="entry name" value="alpha-helical ferredoxin"/>
    <property type="match status" value="1"/>
</dbReference>
<dbReference type="SUPFAM" id="SSF54292">
    <property type="entry name" value="2Fe-2S ferredoxin-like"/>
    <property type="match status" value="1"/>
</dbReference>
<dbReference type="PANTHER" id="PTHR11921:SF41">
    <property type="entry name" value="SUCCINATE DEHYDROGENASE"/>
    <property type="match status" value="1"/>
</dbReference>
<comment type="cofactor">
    <cofactor evidence="10">
        <name>[2Fe-2S] cluster</name>
        <dbReference type="ChEBI" id="CHEBI:190135"/>
    </cofactor>
    <text evidence="10">Binds 1 [2Fe-2S] cluster.</text>
</comment>
<evidence type="ECO:0000256" key="3">
    <source>
        <dbReference type="ARBA" id="ARBA00022532"/>
    </source>
</evidence>
<dbReference type="GO" id="GO:0022904">
    <property type="term" value="P:respiratory electron transport chain"/>
    <property type="evidence" value="ECO:0007669"/>
    <property type="project" value="TreeGrafter"/>
</dbReference>
<dbReference type="Pfam" id="PF13085">
    <property type="entry name" value="Fer2_3"/>
    <property type="match status" value="1"/>
</dbReference>
<dbReference type="EMBL" id="CP036434">
    <property type="protein sequence ID" value="QDV07361.1"/>
    <property type="molecule type" value="Genomic_DNA"/>
</dbReference>
<comment type="catalytic activity">
    <reaction evidence="10">
        <text>a menaquinone + succinate = a menaquinol + fumarate</text>
        <dbReference type="Rhea" id="RHEA:27834"/>
        <dbReference type="Rhea" id="RHEA-COMP:9537"/>
        <dbReference type="Rhea" id="RHEA-COMP:9539"/>
        <dbReference type="ChEBI" id="CHEBI:16374"/>
        <dbReference type="ChEBI" id="CHEBI:18151"/>
        <dbReference type="ChEBI" id="CHEBI:29806"/>
        <dbReference type="ChEBI" id="CHEBI:30031"/>
        <dbReference type="EC" id="1.3.5.1"/>
    </reaction>
</comment>
<evidence type="ECO:0000256" key="5">
    <source>
        <dbReference type="ARBA" id="ARBA00022723"/>
    </source>
</evidence>
<keyword evidence="9 10" id="KW-0003">3Fe-4S</keyword>
<evidence type="ECO:0000256" key="6">
    <source>
        <dbReference type="ARBA" id="ARBA00023002"/>
    </source>
</evidence>
<keyword evidence="6" id="KW-0560">Oxidoreductase</keyword>
<dbReference type="GO" id="GO:0051537">
    <property type="term" value="F:2 iron, 2 sulfur cluster binding"/>
    <property type="evidence" value="ECO:0007669"/>
    <property type="project" value="UniProtKB-KW"/>
</dbReference>
<keyword evidence="4 10" id="KW-0001">2Fe-2S</keyword>
<accession>A0A518ETE1</accession>
<comment type="cofactor">
    <cofactor evidence="10">
        <name>[3Fe-4S] cluster</name>
        <dbReference type="ChEBI" id="CHEBI:21137"/>
    </cofactor>
    <text evidence="10">Binds 1 [3Fe-4S] cluster.</text>
</comment>
<dbReference type="InterPro" id="IPR012675">
    <property type="entry name" value="Beta-grasp_dom_sf"/>
</dbReference>
<dbReference type="NCBIfam" id="NF005746">
    <property type="entry name" value="PRK07570.1"/>
    <property type="match status" value="1"/>
</dbReference>
<feature type="domain" description="2Fe-2S ferredoxin-type" evidence="11">
    <location>
        <begin position="10"/>
        <end position="111"/>
    </location>
</feature>
<reference evidence="13 14" key="1">
    <citation type="submission" date="2019-02" db="EMBL/GenBank/DDBJ databases">
        <title>Deep-cultivation of Planctomycetes and their phenomic and genomic characterization uncovers novel biology.</title>
        <authorList>
            <person name="Wiegand S."/>
            <person name="Jogler M."/>
            <person name="Boedeker C."/>
            <person name="Pinto D."/>
            <person name="Vollmers J."/>
            <person name="Rivas-Marin E."/>
            <person name="Kohn T."/>
            <person name="Peeters S.H."/>
            <person name="Heuer A."/>
            <person name="Rast P."/>
            <person name="Oberbeckmann S."/>
            <person name="Bunk B."/>
            <person name="Jeske O."/>
            <person name="Meyerdierks A."/>
            <person name="Storesund J.E."/>
            <person name="Kallscheuer N."/>
            <person name="Luecker S."/>
            <person name="Lage O.M."/>
            <person name="Pohl T."/>
            <person name="Merkel B.J."/>
            <person name="Hornburger P."/>
            <person name="Mueller R.-W."/>
            <person name="Bruemmer F."/>
            <person name="Labrenz M."/>
            <person name="Spormann A.M."/>
            <person name="Op den Camp H."/>
            <person name="Overmann J."/>
            <person name="Amann R."/>
            <person name="Jetten M.S.M."/>
            <person name="Mascher T."/>
            <person name="Medema M.H."/>
            <person name="Devos D.P."/>
            <person name="Kaster A.-K."/>
            <person name="Ovreas L."/>
            <person name="Rohde M."/>
            <person name="Galperin M.Y."/>
            <person name="Jogler C."/>
        </authorList>
    </citation>
    <scope>NUCLEOTIDE SEQUENCE [LARGE SCALE GENOMIC DNA]</scope>
    <source>
        <strain evidence="13 14">Poly30</strain>
    </source>
</reference>
<dbReference type="PROSITE" id="PS00197">
    <property type="entry name" value="2FE2S_FER_1"/>
    <property type="match status" value="1"/>
</dbReference>
<evidence type="ECO:0000313" key="14">
    <source>
        <dbReference type="Proteomes" id="UP000320390"/>
    </source>
</evidence>
<dbReference type="GO" id="GO:0051538">
    <property type="term" value="F:3 iron, 4 sulfur cluster binding"/>
    <property type="evidence" value="ECO:0007669"/>
    <property type="project" value="UniProtKB-KW"/>
</dbReference>
<keyword evidence="3" id="KW-0816">Tricarboxylic acid cycle</keyword>
<comment type="cofactor">
    <cofactor evidence="10">
        <name>[4Fe-4S] cluster</name>
        <dbReference type="ChEBI" id="CHEBI:49883"/>
    </cofactor>
    <text evidence="10">Binds 1 [4Fe-4S] cluster.</text>
</comment>
<dbReference type="Gene3D" id="1.10.1060.10">
    <property type="entry name" value="Alpha-helical ferredoxin"/>
    <property type="match status" value="1"/>
</dbReference>
<evidence type="ECO:0000256" key="7">
    <source>
        <dbReference type="ARBA" id="ARBA00023004"/>
    </source>
</evidence>
<dbReference type="EC" id="1.3.5.1" evidence="10"/>
<dbReference type="PANTHER" id="PTHR11921">
    <property type="entry name" value="SUCCINATE DEHYDROGENASE IRON-SULFUR PROTEIN"/>
    <property type="match status" value="1"/>
</dbReference>
<dbReference type="InterPro" id="IPR036010">
    <property type="entry name" value="2Fe-2S_ferredoxin-like_sf"/>
</dbReference>
<evidence type="ECO:0000256" key="2">
    <source>
        <dbReference type="ARBA" id="ARBA00022485"/>
    </source>
</evidence>
<dbReference type="AlphaFoldDB" id="A0A518ETE1"/>
<evidence type="ECO:0000256" key="9">
    <source>
        <dbReference type="ARBA" id="ARBA00023291"/>
    </source>
</evidence>
<evidence type="ECO:0000256" key="8">
    <source>
        <dbReference type="ARBA" id="ARBA00023014"/>
    </source>
</evidence>
<dbReference type="Pfam" id="PF13183">
    <property type="entry name" value="Fer4_8"/>
    <property type="match status" value="1"/>
</dbReference>
<dbReference type="NCBIfam" id="TIGR00384">
    <property type="entry name" value="dhsB"/>
    <property type="match status" value="1"/>
</dbReference>
<dbReference type="InterPro" id="IPR017900">
    <property type="entry name" value="4Fe4S_Fe_S_CS"/>
</dbReference>
<dbReference type="GO" id="GO:0046872">
    <property type="term" value="F:metal ion binding"/>
    <property type="evidence" value="ECO:0007669"/>
    <property type="project" value="UniProtKB-KW"/>
</dbReference>
<keyword evidence="2 10" id="KW-0004">4Fe-4S</keyword>
<gene>
    <name evidence="13" type="primary">frdB</name>
    <name evidence="13" type="ORF">Poly30_28850</name>
</gene>
<evidence type="ECO:0000256" key="10">
    <source>
        <dbReference type="RuleBase" id="RU361237"/>
    </source>
</evidence>
<dbReference type="RefSeq" id="WP_419190174.1">
    <property type="nucleotide sequence ID" value="NZ_CP036434.1"/>
</dbReference>
<organism evidence="13 14">
    <name type="scientific">Saltatorellus ferox</name>
    <dbReference type="NCBI Taxonomy" id="2528018"/>
    <lineage>
        <taxon>Bacteria</taxon>
        <taxon>Pseudomonadati</taxon>
        <taxon>Planctomycetota</taxon>
        <taxon>Planctomycetia</taxon>
        <taxon>Planctomycetia incertae sedis</taxon>
        <taxon>Saltatorellus</taxon>
    </lineage>
</organism>
<dbReference type="PROSITE" id="PS51085">
    <property type="entry name" value="2FE2S_FER_2"/>
    <property type="match status" value="1"/>
</dbReference>
<keyword evidence="5 10" id="KW-0479">Metal-binding</keyword>
<name>A0A518ETE1_9BACT</name>
<dbReference type="InterPro" id="IPR009051">
    <property type="entry name" value="Helical_ferredxn"/>
</dbReference>
<dbReference type="Proteomes" id="UP000320390">
    <property type="component" value="Chromosome"/>
</dbReference>